<evidence type="ECO:0000313" key="1">
    <source>
        <dbReference type="EMBL" id="CAG86736.2"/>
    </source>
</evidence>
<protein>
    <submittedName>
        <fullName evidence="1">DEHA2D03080p</fullName>
    </submittedName>
</protein>
<gene>
    <name evidence="1" type="ordered locus">DEHA2D03080g</name>
</gene>
<evidence type="ECO:0000313" key="2">
    <source>
        <dbReference type="Proteomes" id="UP000000599"/>
    </source>
</evidence>
<reference evidence="1 2" key="1">
    <citation type="journal article" date="2004" name="Nature">
        <title>Genome evolution in yeasts.</title>
        <authorList>
            <consortium name="Genolevures"/>
            <person name="Dujon B."/>
            <person name="Sherman D."/>
            <person name="Fischer G."/>
            <person name="Durrens P."/>
            <person name="Casaregola S."/>
            <person name="Lafontaine I."/>
            <person name="de Montigny J."/>
            <person name="Marck C."/>
            <person name="Neuveglise C."/>
            <person name="Talla E."/>
            <person name="Goffard N."/>
            <person name="Frangeul L."/>
            <person name="Aigle M."/>
            <person name="Anthouard V."/>
            <person name="Babour A."/>
            <person name="Barbe V."/>
            <person name="Barnay S."/>
            <person name="Blanchin S."/>
            <person name="Beckerich J.M."/>
            <person name="Beyne E."/>
            <person name="Bleykasten C."/>
            <person name="Boisrame A."/>
            <person name="Boyer J."/>
            <person name="Cattolico L."/>
            <person name="Confanioleri F."/>
            <person name="de Daruvar A."/>
            <person name="Despons L."/>
            <person name="Fabre E."/>
            <person name="Fairhead C."/>
            <person name="Ferry-Dumazet H."/>
            <person name="Groppi A."/>
            <person name="Hantraye F."/>
            <person name="Hennequin C."/>
            <person name="Jauniaux N."/>
            <person name="Joyet P."/>
            <person name="Kachouri R."/>
            <person name="Kerrest A."/>
            <person name="Koszul R."/>
            <person name="Lemaire M."/>
            <person name="Lesur I."/>
            <person name="Ma L."/>
            <person name="Muller H."/>
            <person name="Nicaud J.M."/>
            <person name="Nikolski M."/>
            <person name="Oztas S."/>
            <person name="Ozier-Kalogeropoulos O."/>
            <person name="Pellenz S."/>
            <person name="Potier S."/>
            <person name="Richard G.F."/>
            <person name="Straub M.L."/>
            <person name="Suleau A."/>
            <person name="Swennene D."/>
            <person name="Tekaia F."/>
            <person name="Wesolowski-Louvel M."/>
            <person name="Westhof E."/>
            <person name="Wirth B."/>
            <person name="Zeniou-Meyer M."/>
            <person name="Zivanovic I."/>
            <person name="Bolotin-Fukuhara M."/>
            <person name="Thierry A."/>
            <person name="Bouchier C."/>
            <person name="Caudron B."/>
            <person name="Scarpelli C."/>
            <person name="Gaillardin C."/>
            <person name="Weissenbach J."/>
            <person name="Wincker P."/>
            <person name="Souciet J.L."/>
        </authorList>
    </citation>
    <scope>NUCLEOTIDE SEQUENCE [LARGE SCALE GENOMIC DNA]</scope>
    <source>
        <strain evidence="2">ATCC 36239 / CBS 767 / BCRC 21394 / JCM 1990 / NBRC 0083 / IGC 2968</strain>
    </source>
</reference>
<dbReference type="EMBL" id="CR382136">
    <property type="protein sequence ID" value="CAG86736.2"/>
    <property type="molecule type" value="Genomic_DNA"/>
</dbReference>
<accession>Q6BT69</accession>
<dbReference type="VEuPathDB" id="FungiDB:DEHA2D03080g"/>
<dbReference type="Proteomes" id="UP000000599">
    <property type="component" value="Chromosome D"/>
</dbReference>
<dbReference type="InParanoid" id="Q6BT69"/>
<sequence length="64" mass="7080">MLHIDGGCVNSSFDWKELFVAIIVTSRRISVDESELILQSITSMDIPCDIHNIVAIDKTLSVCS</sequence>
<keyword evidence="2" id="KW-1185">Reference proteome</keyword>
<dbReference type="RefSeq" id="XP_458601.2">
    <property type="nucleotide sequence ID" value="XM_458601.1"/>
</dbReference>
<name>Q6BT69_DEBHA</name>
<dbReference type="HOGENOM" id="CLU_2867613_0_0_1"/>
<dbReference type="KEGG" id="dha:DEHA2D03080g"/>
<dbReference type="AlphaFoldDB" id="Q6BT69"/>
<proteinExistence type="predicted"/>
<dbReference type="GeneID" id="2900939"/>
<organism evidence="1 2">
    <name type="scientific">Debaryomyces hansenii (strain ATCC 36239 / CBS 767 / BCRC 21394 / JCM 1990 / NBRC 0083 / IGC 2968)</name>
    <name type="common">Yeast</name>
    <name type="synonym">Torulaspora hansenii</name>
    <dbReference type="NCBI Taxonomy" id="284592"/>
    <lineage>
        <taxon>Eukaryota</taxon>
        <taxon>Fungi</taxon>
        <taxon>Dikarya</taxon>
        <taxon>Ascomycota</taxon>
        <taxon>Saccharomycotina</taxon>
        <taxon>Pichiomycetes</taxon>
        <taxon>Debaryomycetaceae</taxon>
        <taxon>Debaryomyces</taxon>
    </lineage>
</organism>